<evidence type="ECO:0000313" key="5">
    <source>
        <dbReference type="EMBL" id="KAI9177492.1"/>
    </source>
</evidence>
<evidence type="ECO:0000256" key="2">
    <source>
        <dbReference type="ARBA" id="ARBA00022801"/>
    </source>
</evidence>
<proteinExistence type="predicted"/>
<reference evidence="5" key="1">
    <citation type="journal article" date="2022" name="Plant J.">
        <title>Strategies of tolerance reflected in two North American maple genomes.</title>
        <authorList>
            <person name="McEvoy S.L."/>
            <person name="Sezen U.U."/>
            <person name="Trouern-Trend A."/>
            <person name="McMahon S.M."/>
            <person name="Schaberg P.G."/>
            <person name="Yang J."/>
            <person name="Wegrzyn J.L."/>
            <person name="Swenson N.G."/>
        </authorList>
    </citation>
    <scope>NUCLEOTIDE SEQUENCE</scope>
    <source>
        <strain evidence="5">91603</strain>
    </source>
</reference>
<dbReference type="Proteomes" id="UP001064489">
    <property type="component" value="Chromosome 5"/>
</dbReference>
<keyword evidence="2" id="KW-0378">Hydrolase</keyword>
<dbReference type="InterPro" id="IPR012334">
    <property type="entry name" value="Pectin_lyas_fold"/>
</dbReference>
<dbReference type="SUPFAM" id="SSF51126">
    <property type="entry name" value="Pectin lyase-like"/>
    <property type="match status" value="1"/>
</dbReference>
<dbReference type="InterPro" id="IPR000070">
    <property type="entry name" value="Pectinesterase_cat"/>
</dbReference>
<dbReference type="GO" id="GO:0030599">
    <property type="term" value="F:pectinesterase activity"/>
    <property type="evidence" value="ECO:0007669"/>
    <property type="project" value="InterPro"/>
</dbReference>
<evidence type="ECO:0000259" key="4">
    <source>
        <dbReference type="Pfam" id="PF01095"/>
    </source>
</evidence>
<dbReference type="GO" id="GO:0042545">
    <property type="term" value="P:cell wall modification"/>
    <property type="evidence" value="ECO:0007669"/>
    <property type="project" value="InterPro"/>
</dbReference>
<dbReference type="AlphaFoldDB" id="A0AAD5NS93"/>
<gene>
    <name evidence="5" type="ORF">LWI28_015922</name>
</gene>
<dbReference type="EMBL" id="JAJSOW010000102">
    <property type="protein sequence ID" value="KAI9177492.1"/>
    <property type="molecule type" value="Genomic_DNA"/>
</dbReference>
<reference evidence="5" key="2">
    <citation type="submission" date="2023-02" db="EMBL/GenBank/DDBJ databases">
        <authorList>
            <person name="Swenson N.G."/>
            <person name="Wegrzyn J.L."/>
            <person name="Mcevoy S.L."/>
        </authorList>
    </citation>
    <scope>NUCLEOTIDE SEQUENCE</scope>
    <source>
        <strain evidence="5">91603</strain>
        <tissue evidence="5">Leaf</tissue>
    </source>
</reference>
<comment type="caution">
    <text evidence="5">The sequence shown here is derived from an EMBL/GenBank/DDBJ whole genome shotgun (WGS) entry which is preliminary data.</text>
</comment>
<feature type="domain" description="Pectinesterase catalytic" evidence="4">
    <location>
        <begin position="42"/>
        <end position="120"/>
    </location>
</feature>
<evidence type="ECO:0000256" key="1">
    <source>
        <dbReference type="ARBA" id="ARBA00005184"/>
    </source>
</evidence>
<evidence type="ECO:0000313" key="6">
    <source>
        <dbReference type="Proteomes" id="UP001064489"/>
    </source>
</evidence>
<name>A0AAD5NS93_ACENE</name>
<organism evidence="5 6">
    <name type="scientific">Acer negundo</name>
    <name type="common">Box elder</name>
    <dbReference type="NCBI Taxonomy" id="4023"/>
    <lineage>
        <taxon>Eukaryota</taxon>
        <taxon>Viridiplantae</taxon>
        <taxon>Streptophyta</taxon>
        <taxon>Embryophyta</taxon>
        <taxon>Tracheophyta</taxon>
        <taxon>Spermatophyta</taxon>
        <taxon>Magnoliopsida</taxon>
        <taxon>eudicotyledons</taxon>
        <taxon>Gunneridae</taxon>
        <taxon>Pentapetalae</taxon>
        <taxon>rosids</taxon>
        <taxon>malvids</taxon>
        <taxon>Sapindales</taxon>
        <taxon>Sapindaceae</taxon>
        <taxon>Hippocastanoideae</taxon>
        <taxon>Acereae</taxon>
        <taxon>Acer</taxon>
    </lineage>
</organism>
<dbReference type="Pfam" id="PF01095">
    <property type="entry name" value="Pectinesterase"/>
    <property type="match status" value="1"/>
</dbReference>
<keyword evidence="3" id="KW-0063">Aspartyl esterase</keyword>
<comment type="pathway">
    <text evidence="1">Glycan metabolism; pectin degradation; 2-dehydro-3-deoxy-D-gluconate from pectin: step 1/5.</text>
</comment>
<sequence length="145" mass="16139">MAINQCGSNEWQTKRDRRSLIQIFTVNRPSNGVGATSVGQGEGHSNVVKAQGREEFNGKGGTVIQNCTITTTEDLRQKKSTIKTYLGRPWKNFSRTVFMQSFLDDVIDPEGWLEWEGNRVNTTAEDLVQILAEESTGKDIIDSGT</sequence>
<keyword evidence="6" id="KW-1185">Reference proteome</keyword>
<evidence type="ECO:0000256" key="3">
    <source>
        <dbReference type="ARBA" id="ARBA00023085"/>
    </source>
</evidence>
<dbReference type="Gene3D" id="2.160.20.10">
    <property type="entry name" value="Single-stranded right-handed beta-helix, Pectin lyase-like"/>
    <property type="match status" value="1"/>
</dbReference>
<dbReference type="PANTHER" id="PTHR31707">
    <property type="entry name" value="PECTINESTERASE"/>
    <property type="match status" value="1"/>
</dbReference>
<accession>A0AAD5NS93</accession>
<protein>
    <recommendedName>
        <fullName evidence="4">Pectinesterase catalytic domain-containing protein</fullName>
    </recommendedName>
</protein>
<dbReference type="InterPro" id="IPR011050">
    <property type="entry name" value="Pectin_lyase_fold/virulence"/>
</dbReference>